<comment type="subunit">
    <text evidence="12">Component of a multi-subunit COQ enzyme complex.</text>
</comment>
<evidence type="ECO:0000256" key="6">
    <source>
        <dbReference type="ARBA" id="ARBA00022827"/>
    </source>
</evidence>
<keyword evidence="5 12" id="KW-0999">Mitochondrion inner membrane</keyword>
<keyword evidence="9 12" id="KW-0503">Monooxygenase</keyword>
<keyword evidence="4 12" id="KW-0831">Ubiquinone biosynthesis</keyword>
<keyword evidence="14" id="KW-0830">Ubiquinone</keyword>
<sequence>MELRLCSRLLISGSRFLRPAAAISTQRCRQLSSGSSEPAAAAVDEHYDVVVAGGGMVGFALACALGQSSRLSELRILLLESSKQKPALPGFPTSWQSTPYSNRVSAIANHSVALLDRLGAWQDITAVRVGRVKKMQVWESESDAHISFGSGGSSDDGKCVAHIVENDVLLEALRRRLPPTVQVRYGSRAESYSLPSSAEQDAVLHLQDGSVISTSLLVGCDGAESLVRRTMGGRFVSWDYKRMGVVATLELEQSEDEENNTAWQKFLPGGPIAILPLCRGQSSLVWSTTPSHAKALLAMDPQQFTDAINNTLWCDDSSKQSPWLRDLHQNCSDAVRQVGNFVSKVAAAAPVGVSYKQLPPSVVAVADNSRAAFPLGLGHAVQYTAPRVVLVGDAAHRVHPLAGQGVNLGFGDVAALTRVLEETVLEGDDIGNVRQLYRYETERQRQNVVMMAAVDGLHRLYATTFPPAVFLRSVGLTAVDAFKPIKNCIQSYVEG</sequence>
<evidence type="ECO:0000256" key="8">
    <source>
        <dbReference type="ARBA" id="ARBA00023002"/>
    </source>
</evidence>
<dbReference type="PANTHER" id="PTHR43876:SF7">
    <property type="entry name" value="UBIQUINONE BIOSYNTHESIS MONOOXYGENASE COQ6, MITOCHONDRIAL"/>
    <property type="match status" value="1"/>
</dbReference>
<dbReference type="GO" id="GO:0031314">
    <property type="term" value="C:extrinsic component of mitochondrial inner membrane"/>
    <property type="evidence" value="ECO:0007669"/>
    <property type="project" value="UniProtKB-UniRule"/>
</dbReference>
<comment type="pathway">
    <text evidence="12">Cofactor biosynthesis; ubiquinone biosynthesis.</text>
</comment>
<evidence type="ECO:0000256" key="5">
    <source>
        <dbReference type="ARBA" id="ARBA00022792"/>
    </source>
</evidence>
<evidence type="ECO:0000256" key="10">
    <source>
        <dbReference type="ARBA" id="ARBA00023128"/>
    </source>
</evidence>
<name>A0A2P2HZT8_9CRUS</name>
<keyword evidence="3 12" id="KW-0285">Flavoprotein</keyword>
<dbReference type="InterPro" id="IPR000689">
    <property type="entry name" value="UbQ_mOase_COQ6"/>
</dbReference>
<dbReference type="HAMAP" id="MF_03193">
    <property type="entry name" value="COQ6_monooxygenase"/>
    <property type="match status" value="1"/>
</dbReference>
<evidence type="ECO:0000256" key="9">
    <source>
        <dbReference type="ARBA" id="ARBA00023033"/>
    </source>
</evidence>
<dbReference type="GO" id="GO:0016712">
    <property type="term" value="F:oxidoreductase activity, acting on paired donors, with incorporation or reduction of molecular oxygen, reduced flavin or flavoprotein as one donor, and incorporation of one atom of oxygen"/>
    <property type="evidence" value="ECO:0007669"/>
    <property type="project" value="UniProtKB-UniRule"/>
</dbReference>
<dbReference type="GO" id="GO:0071949">
    <property type="term" value="F:FAD binding"/>
    <property type="evidence" value="ECO:0007669"/>
    <property type="project" value="InterPro"/>
</dbReference>
<comment type="catalytic activity">
    <reaction evidence="12">
        <text>a 2-methoxy-6-(all-trans-polyprenyl)phenol + 2 reduced [2Fe-2S]-[ferredoxin] + O2 + 2 H(+) = a 2-methoxy-6-(all-trans-polyprenyl)benzene-1,4-diol + 2 oxidized [2Fe-2S]-[ferredoxin] + H2O</text>
        <dbReference type="Rhea" id="RHEA:81183"/>
        <dbReference type="Rhea" id="RHEA-COMP:9551"/>
        <dbReference type="Rhea" id="RHEA-COMP:10000"/>
        <dbReference type="Rhea" id="RHEA-COMP:10001"/>
        <dbReference type="Rhea" id="RHEA-COMP:10858"/>
        <dbReference type="ChEBI" id="CHEBI:15377"/>
        <dbReference type="ChEBI" id="CHEBI:15378"/>
        <dbReference type="ChEBI" id="CHEBI:15379"/>
        <dbReference type="ChEBI" id="CHEBI:33737"/>
        <dbReference type="ChEBI" id="CHEBI:33738"/>
        <dbReference type="ChEBI" id="CHEBI:62731"/>
        <dbReference type="ChEBI" id="CHEBI:84166"/>
        <dbReference type="EC" id="1.14.15.46"/>
    </reaction>
</comment>
<keyword evidence="10 12" id="KW-0496">Mitochondrion</keyword>
<dbReference type="InterPro" id="IPR010971">
    <property type="entry name" value="UbiH/COQ6"/>
</dbReference>
<evidence type="ECO:0000256" key="1">
    <source>
        <dbReference type="ARBA" id="ARBA00001974"/>
    </source>
</evidence>
<keyword evidence="7" id="KW-0809">Transit peptide</keyword>
<dbReference type="InterPro" id="IPR036188">
    <property type="entry name" value="FAD/NAD-bd_sf"/>
</dbReference>
<comment type="cofactor">
    <cofactor evidence="1 12">
        <name>FAD</name>
        <dbReference type="ChEBI" id="CHEBI:57692"/>
    </cofactor>
</comment>
<dbReference type="UniPathway" id="UPA00232"/>
<evidence type="ECO:0000256" key="2">
    <source>
        <dbReference type="ARBA" id="ARBA00005349"/>
    </source>
</evidence>
<comment type="similarity">
    <text evidence="2 12">Belongs to the UbiH/COQ6 family.</text>
</comment>
<evidence type="ECO:0000256" key="3">
    <source>
        <dbReference type="ARBA" id="ARBA00022630"/>
    </source>
</evidence>
<dbReference type="InterPro" id="IPR018168">
    <property type="entry name" value="Ubi_Hdrlase_CS"/>
</dbReference>
<dbReference type="FunFam" id="3.50.50.60:FF:000086">
    <property type="entry name" value="Ubiquinone biosynthesis monooxygenase COQ6, mitochondrial"/>
    <property type="match status" value="1"/>
</dbReference>
<organism evidence="14">
    <name type="scientific">Hirondellea gigas</name>
    <dbReference type="NCBI Taxonomy" id="1518452"/>
    <lineage>
        <taxon>Eukaryota</taxon>
        <taxon>Metazoa</taxon>
        <taxon>Ecdysozoa</taxon>
        <taxon>Arthropoda</taxon>
        <taxon>Crustacea</taxon>
        <taxon>Multicrustacea</taxon>
        <taxon>Malacostraca</taxon>
        <taxon>Eumalacostraca</taxon>
        <taxon>Peracarida</taxon>
        <taxon>Amphipoda</taxon>
        <taxon>Amphilochidea</taxon>
        <taxon>Lysianassida</taxon>
        <taxon>Lysianassidira</taxon>
        <taxon>Lysianassoidea</taxon>
        <taxon>Lysianassidae</taxon>
        <taxon>Hirondellea</taxon>
    </lineage>
</organism>
<dbReference type="NCBIfam" id="TIGR01988">
    <property type="entry name" value="Ubi-OHases"/>
    <property type="match status" value="1"/>
</dbReference>
<evidence type="ECO:0000256" key="7">
    <source>
        <dbReference type="ARBA" id="ARBA00022946"/>
    </source>
</evidence>
<evidence type="ECO:0000313" key="14">
    <source>
        <dbReference type="EMBL" id="LAB67283.1"/>
    </source>
</evidence>
<dbReference type="SUPFAM" id="SSF51905">
    <property type="entry name" value="FAD/NAD(P)-binding domain"/>
    <property type="match status" value="1"/>
</dbReference>
<keyword evidence="8 12" id="KW-0560">Oxidoreductase</keyword>
<keyword evidence="6 12" id="KW-0274">FAD</keyword>
<evidence type="ECO:0000256" key="4">
    <source>
        <dbReference type="ARBA" id="ARBA00022688"/>
    </source>
</evidence>
<dbReference type="InterPro" id="IPR002938">
    <property type="entry name" value="FAD-bd"/>
</dbReference>
<comment type="subcellular location">
    <subcellularLocation>
        <location evidence="12">Mitochondrion inner membrane</location>
        <topology evidence="12">Peripheral membrane protein</topology>
        <orientation evidence="12">Matrix side</orientation>
    </subcellularLocation>
</comment>
<dbReference type="Gene3D" id="3.50.50.60">
    <property type="entry name" value="FAD/NAD(P)-binding domain"/>
    <property type="match status" value="2"/>
</dbReference>
<proteinExistence type="evidence at transcript level"/>
<accession>A0A2P2HZT8</accession>
<dbReference type="EMBL" id="IACF01001591">
    <property type="protein sequence ID" value="LAB67283.1"/>
    <property type="molecule type" value="mRNA"/>
</dbReference>
<evidence type="ECO:0000256" key="11">
    <source>
        <dbReference type="ARBA" id="ARBA00023136"/>
    </source>
</evidence>
<dbReference type="GO" id="GO:0106364">
    <property type="term" value="F:4-hydroxy-3-all-trans-polyprenylbenzoate oxygenase activity"/>
    <property type="evidence" value="ECO:0007669"/>
    <property type="project" value="UniProtKB-EC"/>
</dbReference>
<reference evidence="14" key="1">
    <citation type="journal article" date="2018" name="Biosci. Biotechnol. Biochem.">
        <title>Polysaccharide hydrolase of the hadal zone amphipods Hirondellea gigas.</title>
        <authorList>
            <person name="Kobayashi H."/>
            <person name="Nagahama T."/>
            <person name="Arai W."/>
            <person name="Sasagawa Y."/>
            <person name="Umeda M."/>
            <person name="Hayashi T."/>
            <person name="Nikaido I."/>
            <person name="Watanabe H."/>
            <person name="Oguri K."/>
            <person name="Kitazato H."/>
            <person name="Fujioka K."/>
            <person name="Kido Y."/>
            <person name="Takami H."/>
        </authorList>
    </citation>
    <scope>NUCLEOTIDE SEQUENCE</scope>
    <source>
        <tissue evidence="14">Whole body</tissue>
    </source>
</reference>
<dbReference type="PRINTS" id="PR00420">
    <property type="entry name" value="RNGMNOXGNASE"/>
</dbReference>
<dbReference type="EC" id="1.14.15.46" evidence="12"/>
<dbReference type="GO" id="GO:0120538">
    <property type="term" value="F:2-methoxy-6-polyprenolphenol 4-hydroxylase activity"/>
    <property type="evidence" value="ECO:0007669"/>
    <property type="project" value="UniProtKB-EC"/>
</dbReference>
<dbReference type="PROSITE" id="PS01304">
    <property type="entry name" value="UBIH"/>
    <property type="match status" value="1"/>
</dbReference>
<feature type="domain" description="FAD-binding" evidence="13">
    <location>
        <begin position="379"/>
        <end position="445"/>
    </location>
</feature>
<evidence type="ECO:0000256" key="12">
    <source>
        <dbReference type="HAMAP-Rule" id="MF_03193"/>
    </source>
</evidence>
<comment type="catalytic activity">
    <reaction evidence="12">
        <text>a 4-hydroxy-3-(all-trans-polyprenyl)benzoate + 2 reduced [2Fe-2S]-[ferredoxin] + O2 + 2 H(+) = a 3,4-dihydroxy-5-(all-trans-polyprenyl)benzoate + 2 oxidized [2Fe-2S]-[ferredoxin] + H2O</text>
        <dbReference type="Rhea" id="RHEA:81195"/>
        <dbReference type="Rhea" id="RHEA-COMP:9514"/>
        <dbReference type="Rhea" id="RHEA-COMP:10000"/>
        <dbReference type="Rhea" id="RHEA-COMP:10001"/>
        <dbReference type="Rhea" id="RHEA-COMP:10930"/>
        <dbReference type="ChEBI" id="CHEBI:15377"/>
        <dbReference type="ChEBI" id="CHEBI:15378"/>
        <dbReference type="ChEBI" id="CHEBI:15379"/>
        <dbReference type="ChEBI" id="CHEBI:33737"/>
        <dbReference type="ChEBI" id="CHEBI:33738"/>
        <dbReference type="ChEBI" id="CHEBI:64694"/>
        <dbReference type="ChEBI" id="CHEBI:78396"/>
        <dbReference type="EC" id="1.14.15.45"/>
    </reaction>
</comment>
<dbReference type="FunFam" id="3.50.50.60:FF:000021">
    <property type="entry name" value="Ubiquinone biosynthesis monooxygenase COQ6"/>
    <property type="match status" value="1"/>
</dbReference>
<feature type="domain" description="FAD-binding" evidence="13">
    <location>
        <begin position="47"/>
        <end position="311"/>
    </location>
</feature>
<dbReference type="EC" id="1.14.15.45" evidence="12"/>
<dbReference type="InterPro" id="IPR051205">
    <property type="entry name" value="UbiH/COQ6_monooxygenase"/>
</dbReference>
<dbReference type="Pfam" id="PF01494">
    <property type="entry name" value="FAD_binding_3"/>
    <property type="match status" value="2"/>
</dbReference>
<protein>
    <recommendedName>
        <fullName evidence="12">Ubiquinone biosynthesis monooxygenase COQ6, mitochondrial</fullName>
        <ecNumber evidence="12">1.14.15.45</ecNumber>
    </recommendedName>
    <alternativeName>
        <fullName evidence="12">2-methoxy-6-polyprenolphenol 4-hydroxylase</fullName>
        <ecNumber evidence="12">1.14.15.46</ecNumber>
    </alternativeName>
</protein>
<dbReference type="AlphaFoldDB" id="A0A2P2HZT8"/>
<comment type="function">
    <text evidence="12">FAD-dependent monooxygenase required for two non-consecutive steps during ubiquinone biosynthesis. Required for the C5-ring hydroxylation during ubiquinone biosynthesis by catalyzing the hydroxylation of 4-hydroxy-3-(all-trans-polyprenyl)benzoic acid to 3,4-dihydroxy-5-(all-trans-polyprenyl)benzoic acid. Also acts downstream of coq4, for the C1-hydroxylation during ubiquinone biosynthesis by catalyzing the hydroxylation of 2-methoxy-6-(all-trans-polyprenyl)phenol to 2-methoxy-6-(all-trans-polyprenyl)benzene-1,4-diol. The electrons required for the hydroxylation reaction are funneled indirectly to coq6 from NADPH via a ferredoxin/ferredoxin reductase system.</text>
</comment>
<evidence type="ECO:0000259" key="13">
    <source>
        <dbReference type="Pfam" id="PF01494"/>
    </source>
</evidence>
<dbReference type="PANTHER" id="PTHR43876">
    <property type="entry name" value="UBIQUINONE BIOSYNTHESIS MONOOXYGENASE COQ6, MITOCHONDRIAL"/>
    <property type="match status" value="1"/>
</dbReference>
<keyword evidence="11 12" id="KW-0472">Membrane</keyword>